<dbReference type="SUPFAM" id="SSF52058">
    <property type="entry name" value="L domain-like"/>
    <property type="match status" value="1"/>
</dbReference>
<feature type="signal peptide" evidence="6">
    <location>
        <begin position="1"/>
        <end position="19"/>
    </location>
</feature>
<comment type="similarity">
    <text evidence="1">Belongs to the cytochrome P450 family.</text>
</comment>
<evidence type="ECO:0000256" key="5">
    <source>
        <dbReference type="SAM" id="Phobius"/>
    </source>
</evidence>
<dbReference type="GO" id="GO:0004497">
    <property type="term" value="F:monooxygenase activity"/>
    <property type="evidence" value="ECO:0007669"/>
    <property type="project" value="InterPro"/>
</dbReference>
<dbReference type="GO" id="GO:0005506">
    <property type="term" value="F:iron ion binding"/>
    <property type="evidence" value="ECO:0007669"/>
    <property type="project" value="InterPro"/>
</dbReference>
<dbReference type="InterPro" id="IPR013320">
    <property type="entry name" value="ConA-like_dom_sf"/>
</dbReference>
<protein>
    <recommendedName>
        <fullName evidence="7">LRRNT domain-containing protein</fullName>
    </recommendedName>
</protein>
<dbReference type="InterPro" id="IPR001128">
    <property type="entry name" value="Cyt_P450"/>
</dbReference>
<gene>
    <name evidence="8" type="ORF">MEDL_62509</name>
</gene>
<dbReference type="InterPro" id="IPR043136">
    <property type="entry name" value="B30.2/SPRY_sf"/>
</dbReference>
<feature type="domain" description="LRRNT" evidence="7">
    <location>
        <begin position="20"/>
        <end position="56"/>
    </location>
</feature>
<sequence>MKSTFFLFLIVINTRLVNGACPPKCTCSDYRSGTDVDCRQQSLEYIPKDFPPDVVVINLGINKIKEIDVKLCKEKSQLIILHIYRNQISKIPVNAFEECEHLVTFIVFISIASVTGGEDCCRNIGKAKTALSEAISTLQNTKKEFLGENGSRKDIVSTRDICIRTKQHKRPILAFICGVVLTLVIVVPLIVSRSPSSEKDDKTDYACSLRFDRKSTHSLLFLSDDNTVMANSFSEETPNAVIHPEQLNTYKGTIGDKCLTNTSKIYFEINFSYEILSSFMNNSSNLVVEVGVTSRKEIDNHFYAGNIGWSFLIHNCFSYICLTAKSMMSNTREQLKVMSLGNTAGTAATGRLGFFINMNQREFSVIDKDTMKILYTLKKVESADQLCLAFGIYNPELVEAKLEIMTLVNQYQNTYSVRQDTCQSIPEHILCQTGHLSINTRTHTPSDRTLVNQYKNTYSVRQDTCQSILEHILRQTGHLSINTRTHTPSDRTLVNQYQNTYSVRQDTCQSIPEHILRQTGHLSINTRPHSPSDRTFVNQYQNTYSVRQDICKSIPEHILLQTGHLSINTRTQTPSDRTLTLVNQYQNTYSVRQDTCQSIPEHKLSHTGHLSINIRTHTPSDRTFVNQYQNTFTVKQDICQTVPEHILRQTGHLSIYTRTYTPSDRTCKSIPEHILLQTGHLTINTRKHTLSDRTLVNQYQNTYSVRQDTCQSIPEHILLQTGHLSINTRTHTPSDRTLVNQYQNIYSVRQDTCQSIPEHVLRQTGHVSINTRTRTSSYRTLVNQYQNTYSVRQDTCQSIPEHILRQTGHLSINTRTHTPSDRTLVNQYQNTYSVRQDTCQSIPEHILRQTGHLSINTRTHTPSDRTLVNQYQNTYSVCRGKQTITIEDSDELRYVDSTIKEVLRIAKSGPRRCVGAQTVEMSLFFMITNILKKFELIPEDKRNLSMERDWTGISLFPKPFKIFMKPVEY</sequence>
<reference evidence="8" key="1">
    <citation type="submission" date="2021-03" db="EMBL/GenBank/DDBJ databases">
        <authorList>
            <person name="Bekaert M."/>
        </authorList>
    </citation>
    <scope>NUCLEOTIDE SEQUENCE</scope>
</reference>
<keyword evidence="5" id="KW-0812">Transmembrane</keyword>
<dbReference type="Gene3D" id="1.10.630.10">
    <property type="entry name" value="Cytochrome P450"/>
    <property type="match status" value="1"/>
</dbReference>
<dbReference type="InterPro" id="IPR000372">
    <property type="entry name" value="LRRNT"/>
</dbReference>
<evidence type="ECO:0000313" key="9">
    <source>
        <dbReference type="Proteomes" id="UP000683360"/>
    </source>
</evidence>
<dbReference type="Pfam" id="PF01462">
    <property type="entry name" value="LRRNT"/>
    <property type="match status" value="1"/>
</dbReference>
<keyword evidence="9" id="KW-1185">Reference proteome</keyword>
<dbReference type="SUPFAM" id="SSF48264">
    <property type="entry name" value="Cytochrome P450"/>
    <property type="match status" value="1"/>
</dbReference>
<dbReference type="SMART" id="SM00013">
    <property type="entry name" value="LRRNT"/>
    <property type="match status" value="1"/>
</dbReference>
<dbReference type="PANTHER" id="PTHR45842">
    <property type="entry name" value="SYNAPTIC ADHESION-LIKE MOLECULE SALM"/>
    <property type="match status" value="1"/>
</dbReference>
<dbReference type="EMBL" id="CAJPWZ010003066">
    <property type="protein sequence ID" value="CAG2250823.1"/>
    <property type="molecule type" value="Genomic_DNA"/>
</dbReference>
<name>A0A8S3V9H5_MYTED</name>
<evidence type="ECO:0000256" key="3">
    <source>
        <dbReference type="ARBA" id="ARBA00022729"/>
    </source>
</evidence>
<dbReference type="InterPro" id="IPR036396">
    <property type="entry name" value="Cyt_P450_sf"/>
</dbReference>
<dbReference type="Gene3D" id="3.80.10.10">
    <property type="entry name" value="Ribonuclease Inhibitor"/>
    <property type="match status" value="1"/>
</dbReference>
<dbReference type="InterPro" id="IPR050467">
    <property type="entry name" value="LRFN"/>
</dbReference>
<keyword evidence="4" id="KW-0325">Glycoprotein</keyword>
<keyword evidence="5" id="KW-0472">Membrane</keyword>
<dbReference type="AlphaFoldDB" id="A0A8S3V9H5"/>
<organism evidence="8 9">
    <name type="scientific">Mytilus edulis</name>
    <name type="common">Blue mussel</name>
    <dbReference type="NCBI Taxonomy" id="6550"/>
    <lineage>
        <taxon>Eukaryota</taxon>
        <taxon>Metazoa</taxon>
        <taxon>Spiralia</taxon>
        <taxon>Lophotrochozoa</taxon>
        <taxon>Mollusca</taxon>
        <taxon>Bivalvia</taxon>
        <taxon>Autobranchia</taxon>
        <taxon>Pteriomorphia</taxon>
        <taxon>Mytilida</taxon>
        <taxon>Mytiloidea</taxon>
        <taxon>Mytilidae</taxon>
        <taxon>Mytilinae</taxon>
        <taxon>Mytilus</taxon>
    </lineage>
</organism>
<proteinExistence type="inferred from homology"/>
<evidence type="ECO:0000313" key="8">
    <source>
        <dbReference type="EMBL" id="CAG2250823.1"/>
    </source>
</evidence>
<keyword evidence="2" id="KW-0433">Leucine-rich repeat</keyword>
<feature type="chain" id="PRO_5035752033" description="LRRNT domain-containing protein" evidence="6">
    <location>
        <begin position="20"/>
        <end position="969"/>
    </location>
</feature>
<evidence type="ECO:0000256" key="4">
    <source>
        <dbReference type="ARBA" id="ARBA00023180"/>
    </source>
</evidence>
<evidence type="ECO:0000256" key="1">
    <source>
        <dbReference type="ARBA" id="ARBA00010617"/>
    </source>
</evidence>
<dbReference type="GO" id="GO:0020037">
    <property type="term" value="F:heme binding"/>
    <property type="evidence" value="ECO:0007669"/>
    <property type="project" value="InterPro"/>
</dbReference>
<evidence type="ECO:0000256" key="2">
    <source>
        <dbReference type="ARBA" id="ARBA00022614"/>
    </source>
</evidence>
<keyword evidence="3 6" id="KW-0732">Signal</keyword>
<evidence type="ECO:0000259" key="7">
    <source>
        <dbReference type="SMART" id="SM00013"/>
    </source>
</evidence>
<keyword evidence="5" id="KW-1133">Transmembrane helix</keyword>
<dbReference type="InterPro" id="IPR032675">
    <property type="entry name" value="LRR_dom_sf"/>
</dbReference>
<dbReference type="GO" id="GO:0016705">
    <property type="term" value="F:oxidoreductase activity, acting on paired donors, with incorporation or reduction of molecular oxygen"/>
    <property type="evidence" value="ECO:0007669"/>
    <property type="project" value="InterPro"/>
</dbReference>
<dbReference type="PANTHER" id="PTHR45842:SF12">
    <property type="entry name" value="KEKKON 5, ISOFORM A"/>
    <property type="match status" value="1"/>
</dbReference>
<dbReference type="Pfam" id="PF00067">
    <property type="entry name" value="p450"/>
    <property type="match status" value="1"/>
</dbReference>
<evidence type="ECO:0000256" key="6">
    <source>
        <dbReference type="SAM" id="SignalP"/>
    </source>
</evidence>
<comment type="caution">
    <text evidence="8">The sequence shown here is derived from an EMBL/GenBank/DDBJ whole genome shotgun (WGS) entry which is preliminary data.</text>
</comment>
<dbReference type="SUPFAM" id="SSF49899">
    <property type="entry name" value="Concanavalin A-like lectins/glucanases"/>
    <property type="match status" value="1"/>
</dbReference>
<dbReference type="Gene3D" id="2.60.120.920">
    <property type="match status" value="1"/>
</dbReference>
<feature type="transmembrane region" description="Helical" evidence="5">
    <location>
        <begin position="172"/>
        <end position="191"/>
    </location>
</feature>
<dbReference type="Proteomes" id="UP000683360">
    <property type="component" value="Unassembled WGS sequence"/>
</dbReference>
<accession>A0A8S3V9H5</accession>